<sequence>MKTAKDILNENGNSNKEKNNKKNNNKKGSSLIFPPLVEPMVSLFENFYSKEPIREMKLSRFLLTHKFKEEVEFYRACTDEMLRERIKGSIQCVTPSGTFSQRQSSALIKHTGLLCIDIDSKDNRFIDLPACKTVLGEYFESLYYAGLSIGGEGIFLIFRILDPDLHKQHFAALELILRTVFHLQIDKGVKSPVSLRVGSYDAEPYYNPNPIPYTHTLETDKWARGMIRPVTERNRTRDRIEKAISFIVENGIDITTGYKDWFRVGCALASEYGEDGRYWFHKVSRMYKGHNGYEEGECDYQYNKCLKYQRNEDGIKIGTFFYLCERYGVKFR</sequence>
<feature type="domain" description="BT4734-like N-terminal" evidence="3">
    <location>
        <begin position="86"/>
        <end position="206"/>
    </location>
</feature>
<evidence type="ECO:0000313" key="4">
    <source>
        <dbReference type="EMBL" id="MBC5605084.1"/>
    </source>
</evidence>
<dbReference type="InterPro" id="IPR014819">
    <property type="entry name" value="PriCT_2"/>
</dbReference>
<dbReference type="RefSeq" id="WP_186967247.1">
    <property type="nucleotide sequence ID" value="NZ_JACOOE010000004.1"/>
</dbReference>
<accession>A0ABR7CC12</accession>
<name>A0ABR7CC12_9BACE</name>
<dbReference type="EMBL" id="JACOOE010000004">
    <property type="protein sequence ID" value="MBC5605084.1"/>
    <property type="molecule type" value="Genomic_DNA"/>
</dbReference>
<comment type="caution">
    <text evidence="4">The sequence shown here is derived from an EMBL/GenBank/DDBJ whole genome shotgun (WGS) entry which is preliminary data.</text>
</comment>
<protein>
    <submittedName>
        <fullName evidence="4">PriCT-2 domain-containing protein</fullName>
    </submittedName>
</protein>
<dbReference type="Pfam" id="PF08707">
    <property type="entry name" value="PriCT_2"/>
    <property type="match status" value="1"/>
</dbReference>
<feature type="region of interest" description="Disordered" evidence="1">
    <location>
        <begin position="1"/>
        <end position="30"/>
    </location>
</feature>
<dbReference type="Pfam" id="PF08800">
    <property type="entry name" value="BT4734-like_N"/>
    <property type="match status" value="1"/>
</dbReference>
<proteinExistence type="predicted"/>
<dbReference type="Proteomes" id="UP000600600">
    <property type="component" value="Unassembled WGS sequence"/>
</dbReference>
<organism evidence="4 5">
    <name type="scientific">Bacteroides difficilis</name>
    <dbReference type="NCBI Taxonomy" id="2763021"/>
    <lineage>
        <taxon>Bacteria</taxon>
        <taxon>Pseudomonadati</taxon>
        <taxon>Bacteroidota</taxon>
        <taxon>Bacteroidia</taxon>
        <taxon>Bacteroidales</taxon>
        <taxon>Bacteroidaceae</taxon>
        <taxon>Bacteroides</taxon>
    </lineage>
</organism>
<evidence type="ECO:0000259" key="2">
    <source>
        <dbReference type="Pfam" id="PF08707"/>
    </source>
</evidence>
<evidence type="ECO:0000259" key="3">
    <source>
        <dbReference type="Pfam" id="PF08800"/>
    </source>
</evidence>
<evidence type="ECO:0000256" key="1">
    <source>
        <dbReference type="SAM" id="MobiDB-lite"/>
    </source>
</evidence>
<dbReference type="InterPro" id="IPR014907">
    <property type="entry name" value="BT4734-like_N"/>
</dbReference>
<evidence type="ECO:0000313" key="5">
    <source>
        <dbReference type="Proteomes" id="UP000600600"/>
    </source>
</evidence>
<gene>
    <name evidence="4" type="ORF">H8S67_10430</name>
</gene>
<feature type="domain" description="Primase C-terminal 2" evidence="2">
    <location>
        <begin position="254"/>
        <end position="324"/>
    </location>
</feature>
<reference evidence="4 5" key="1">
    <citation type="submission" date="2020-08" db="EMBL/GenBank/DDBJ databases">
        <title>Genome public.</title>
        <authorList>
            <person name="Liu C."/>
            <person name="Sun Q."/>
        </authorList>
    </citation>
    <scope>NUCLEOTIDE SEQUENCE [LARGE SCALE GENOMIC DNA]</scope>
    <source>
        <strain evidence="4 5">M27</strain>
    </source>
</reference>
<keyword evidence="5" id="KW-1185">Reference proteome</keyword>